<accession>I0K453</accession>
<feature type="transmembrane region" description="Helical" evidence="8">
    <location>
        <begin position="253"/>
        <end position="272"/>
    </location>
</feature>
<feature type="transmembrane region" description="Helical" evidence="8">
    <location>
        <begin position="217"/>
        <end position="241"/>
    </location>
</feature>
<name>I0K453_9BACT</name>
<dbReference type="PRINTS" id="PR01035">
    <property type="entry name" value="TCRTETA"/>
</dbReference>
<evidence type="ECO:0000313" key="11">
    <source>
        <dbReference type="Proteomes" id="UP000011058"/>
    </source>
</evidence>
<evidence type="ECO:0000256" key="1">
    <source>
        <dbReference type="ARBA" id="ARBA00003279"/>
    </source>
</evidence>
<gene>
    <name evidence="10" type="primary">tetA1</name>
    <name evidence="10" type="ORF">FAES_0895</name>
</gene>
<evidence type="ECO:0000256" key="6">
    <source>
        <dbReference type="ARBA" id="ARBA00022989"/>
    </source>
</evidence>
<dbReference type="Proteomes" id="UP000011058">
    <property type="component" value="Chromosome"/>
</dbReference>
<dbReference type="EMBL" id="HE796683">
    <property type="protein sequence ID" value="CCG98906.1"/>
    <property type="molecule type" value="Genomic_DNA"/>
</dbReference>
<dbReference type="InterPro" id="IPR036259">
    <property type="entry name" value="MFS_trans_sf"/>
</dbReference>
<dbReference type="HOGENOM" id="CLU_001265_10_11_10"/>
<dbReference type="STRING" id="1166018.FAES_0895"/>
<evidence type="ECO:0000256" key="2">
    <source>
        <dbReference type="ARBA" id="ARBA00004141"/>
    </source>
</evidence>
<comment type="similarity">
    <text evidence="3">Belongs to the major facilitator superfamily. TCR/Tet family.</text>
</comment>
<dbReference type="RefSeq" id="WP_015330006.1">
    <property type="nucleotide sequence ID" value="NC_020054.1"/>
</dbReference>
<dbReference type="SUPFAM" id="SSF103473">
    <property type="entry name" value="MFS general substrate transporter"/>
    <property type="match status" value="1"/>
</dbReference>
<dbReference type="GO" id="GO:0022857">
    <property type="term" value="F:transmembrane transporter activity"/>
    <property type="evidence" value="ECO:0007669"/>
    <property type="project" value="InterPro"/>
</dbReference>
<keyword evidence="4" id="KW-0813">Transport</keyword>
<dbReference type="GO" id="GO:0016020">
    <property type="term" value="C:membrane"/>
    <property type="evidence" value="ECO:0007669"/>
    <property type="project" value="UniProtKB-SubCell"/>
</dbReference>
<evidence type="ECO:0000256" key="5">
    <source>
        <dbReference type="ARBA" id="ARBA00022692"/>
    </source>
</evidence>
<feature type="transmembrane region" description="Helical" evidence="8">
    <location>
        <begin position="79"/>
        <end position="98"/>
    </location>
</feature>
<keyword evidence="5 8" id="KW-0812">Transmembrane</keyword>
<keyword evidence="7 8" id="KW-0472">Membrane</keyword>
<evidence type="ECO:0000313" key="10">
    <source>
        <dbReference type="EMBL" id="CCG98906.1"/>
    </source>
</evidence>
<evidence type="ECO:0000256" key="4">
    <source>
        <dbReference type="ARBA" id="ARBA00022448"/>
    </source>
</evidence>
<evidence type="ECO:0000256" key="3">
    <source>
        <dbReference type="ARBA" id="ARBA00007520"/>
    </source>
</evidence>
<proteinExistence type="inferred from homology"/>
<dbReference type="PANTHER" id="PTHR23504:SF15">
    <property type="entry name" value="MAJOR FACILITATOR SUPERFAMILY (MFS) PROFILE DOMAIN-CONTAINING PROTEIN"/>
    <property type="match status" value="1"/>
</dbReference>
<dbReference type="CDD" id="cd17388">
    <property type="entry name" value="MFS_TetA"/>
    <property type="match status" value="1"/>
</dbReference>
<keyword evidence="11" id="KW-1185">Reference proteome</keyword>
<dbReference type="InterPro" id="IPR005829">
    <property type="entry name" value="Sugar_transporter_CS"/>
</dbReference>
<evidence type="ECO:0000259" key="9">
    <source>
        <dbReference type="PROSITE" id="PS50850"/>
    </source>
</evidence>
<dbReference type="PANTHER" id="PTHR23504">
    <property type="entry name" value="MAJOR FACILITATOR SUPERFAMILY DOMAIN-CONTAINING PROTEIN 10"/>
    <property type="match status" value="1"/>
</dbReference>
<dbReference type="KEGG" id="fae:FAES_0895"/>
<dbReference type="PROSITE" id="PS00216">
    <property type="entry name" value="SUGAR_TRANSPORT_1"/>
    <property type="match status" value="1"/>
</dbReference>
<dbReference type="InterPro" id="IPR001958">
    <property type="entry name" value="Tet-R_TetA/multi-R_MdtG-like"/>
</dbReference>
<feature type="transmembrane region" description="Helical" evidence="8">
    <location>
        <begin position="48"/>
        <end position="67"/>
    </location>
</feature>
<feature type="transmembrane region" description="Helical" evidence="8">
    <location>
        <begin position="308"/>
        <end position="329"/>
    </location>
</feature>
<organism evidence="10 11">
    <name type="scientific">Fibrella aestuarina BUZ 2</name>
    <dbReference type="NCBI Taxonomy" id="1166018"/>
    <lineage>
        <taxon>Bacteria</taxon>
        <taxon>Pseudomonadati</taxon>
        <taxon>Bacteroidota</taxon>
        <taxon>Cytophagia</taxon>
        <taxon>Cytophagales</taxon>
        <taxon>Spirosomataceae</taxon>
        <taxon>Fibrella</taxon>
    </lineage>
</organism>
<sequence length="417" mass="44858">MAEKRHPALIFIFITVLIDCIGIGVIIPVVPKLIEELTGSGLSTASQYGGWLTFAYAIMQFAFAPVLGGLSDRFGRRPVLLISLFGLGIDFLVSAYAPTIGWLFVARIVAGLCGASFTTANAYIADISTPDKRAQNFGLIGAGFGLGFIIGPTLGAFFSSYGPRVPFLVAAALSLLNWLYGFFVLPESLAPENRRAFDWRRANALGSFRALMRYRSLLTLIVALVFMYLAGQVMQSVWTYFTMLKFGWTERLVGISLGVVGLAVAIVQAGLIRLIIPKIGQKNAVFLGLSIYVVSFIGFAFATQSWMVFALIAPYSFAGITGPAIQGIISGQIPPNEQGELQGGLTSLMSLTGIVGPLLMTNLFAYFTKPGAPVYFPGAPYLMGAVFIIISLFLTASALKNYVQPTKTEIPLPVEGH</sequence>
<reference evidence="10 11" key="1">
    <citation type="journal article" date="2012" name="J. Bacteriol.">
        <title>Genome Sequence of Fibrella aestuarina BUZ 2T, a Filamentous Marine Bacterium.</title>
        <authorList>
            <person name="Filippini M."/>
            <person name="Qi W."/>
            <person name="Blom J."/>
            <person name="Goesmann A."/>
            <person name="Smits T.H."/>
            <person name="Bagheri H.C."/>
        </authorList>
    </citation>
    <scope>NUCLEOTIDE SEQUENCE [LARGE SCALE GENOMIC DNA]</scope>
    <source>
        <strain evidence="11">BUZ 2T</strain>
    </source>
</reference>
<evidence type="ECO:0000256" key="8">
    <source>
        <dbReference type="SAM" id="Phobius"/>
    </source>
</evidence>
<feature type="transmembrane region" description="Helical" evidence="8">
    <location>
        <begin position="7"/>
        <end position="28"/>
    </location>
</feature>
<feature type="transmembrane region" description="Helical" evidence="8">
    <location>
        <begin position="379"/>
        <end position="399"/>
    </location>
</feature>
<keyword evidence="6 8" id="KW-1133">Transmembrane helix</keyword>
<dbReference type="PROSITE" id="PS50850">
    <property type="entry name" value="MFS"/>
    <property type="match status" value="1"/>
</dbReference>
<evidence type="ECO:0000256" key="7">
    <source>
        <dbReference type="ARBA" id="ARBA00023136"/>
    </source>
</evidence>
<comment type="subcellular location">
    <subcellularLocation>
        <location evidence="2">Membrane</location>
        <topology evidence="2">Multi-pass membrane protein</topology>
    </subcellularLocation>
</comment>
<dbReference type="PATRIC" id="fig|1166018.3.peg.2611"/>
<feature type="transmembrane region" description="Helical" evidence="8">
    <location>
        <begin position="165"/>
        <end position="185"/>
    </location>
</feature>
<feature type="transmembrane region" description="Helical" evidence="8">
    <location>
        <begin position="137"/>
        <end position="159"/>
    </location>
</feature>
<feature type="transmembrane region" description="Helical" evidence="8">
    <location>
        <begin position="341"/>
        <end position="367"/>
    </location>
</feature>
<dbReference type="InterPro" id="IPR020846">
    <property type="entry name" value="MFS_dom"/>
</dbReference>
<dbReference type="Pfam" id="PF07690">
    <property type="entry name" value="MFS_1"/>
    <property type="match status" value="1"/>
</dbReference>
<feature type="transmembrane region" description="Helical" evidence="8">
    <location>
        <begin position="104"/>
        <end position="125"/>
    </location>
</feature>
<feature type="transmembrane region" description="Helical" evidence="8">
    <location>
        <begin position="284"/>
        <end position="302"/>
    </location>
</feature>
<dbReference type="AlphaFoldDB" id="I0K453"/>
<protein>
    <submittedName>
        <fullName evidence="10">Tetracycline resistance protein, class A TetA(A)</fullName>
    </submittedName>
</protein>
<dbReference type="InterPro" id="IPR011701">
    <property type="entry name" value="MFS"/>
</dbReference>
<dbReference type="eggNOG" id="COG2814">
    <property type="taxonomic scope" value="Bacteria"/>
</dbReference>
<dbReference type="OrthoDB" id="9793283at2"/>
<comment type="function">
    <text evidence="1">Resistance to tetracycline by an active tetracycline efflux. This is an energy-dependent process that decreases the accumulation of the antibiotic in whole cells. This protein functions as a metal-tetracycline/H(+) antiporter.</text>
</comment>
<dbReference type="Gene3D" id="1.20.1250.20">
    <property type="entry name" value="MFS general substrate transporter like domains"/>
    <property type="match status" value="1"/>
</dbReference>
<feature type="domain" description="Major facilitator superfamily (MFS) profile" evidence="9">
    <location>
        <begin position="8"/>
        <end position="409"/>
    </location>
</feature>